<dbReference type="Proteomes" id="UP000070412">
    <property type="component" value="Unassembled WGS sequence"/>
</dbReference>
<proteinExistence type="predicted"/>
<dbReference type="EnsemblMetazoa" id="SSS_8712s_mrna">
    <property type="protein sequence ID" value="KAF7495394.1"/>
    <property type="gene ID" value="SSS_8712"/>
</dbReference>
<feature type="compositionally biased region" description="Acidic residues" evidence="1">
    <location>
        <begin position="387"/>
        <end position="396"/>
    </location>
</feature>
<evidence type="ECO:0000313" key="2">
    <source>
        <dbReference type="EMBL" id="KAF7495394.1"/>
    </source>
</evidence>
<reference evidence="2" key="2">
    <citation type="submission" date="2020-01" db="EMBL/GenBank/DDBJ databases">
        <authorList>
            <person name="Korhonen P.K.K."/>
            <person name="Guangxu M.G."/>
            <person name="Wang T.W."/>
            <person name="Stroehlein A.J.S."/>
            <person name="Young N.D."/>
            <person name="Ang C.-S.A."/>
            <person name="Fernando D.W.F."/>
            <person name="Lu H.L."/>
            <person name="Taylor S.T."/>
            <person name="Ehtesham M.E.M."/>
            <person name="Najaraj S.H.N."/>
            <person name="Harsha G.H.G."/>
            <person name="Madugundu A.M."/>
            <person name="Renuse S.R."/>
            <person name="Holt D.H."/>
            <person name="Pandey A.P."/>
            <person name="Papenfuss A.P."/>
            <person name="Gasser R.B.G."/>
            <person name="Fischer K.F."/>
        </authorList>
    </citation>
    <scope>NUCLEOTIDE SEQUENCE</scope>
    <source>
        <strain evidence="2">SSS_KF_BRIS2020</strain>
    </source>
</reference>
<evidence type="ECO:0000313" key="4">
    <source>
        <dbReference type="Proteomes" id="UP000070412"/>
    </source>
</evidence>
<dbReference type="OrthoDB" id="68020at2759"/>
<dbReference type="EMBL" id="WVUK01000048">
    <property type="protein sequence ID" value="KAF7495394.1"/>
    <property type="molecule type" value="Genomic_DNA"/>
</dbReference>
<accession>A0A834REC6</accession>
<name>A0A834REC6_SARSC</name>
<dbReference type="PANTHER" id="PTHR15180">
    <property type="entry name" value="GENERAL TRANSCRIPTION FACTOR 3C POLYPEPTIDE 1"/>
    <property type="match status" value="1"/>
</dbReference>
<feature type="compositionally biased region" description="Acidic residues" evidence="1">
    <location>
        <begin position="365"/>
        <end position="377"/>
    </location>
</feature>
<reference evidence="3" key="3">
    <citation type="submission" date="2022-06" db="UniProtKB">
        <authorList>
            <consortium name="EnsemblMetazoa"/>
        </authorList>
    </citation>
    <scope>IDENTIFICATION</scope>
</reference>
<dbReference type="GO" id="GO:0000127">
    <property type="term" value="C:transcription factor TFIIIC complex"/>
    <property type="evidence" value="ECO:0007669"/>
    <property type="project" value="InterPro"/>
</dbReference>
<organism evidence="2">
    <name type="scientific">Sarcoptes scabiei</name>
    <name type="common">Itch mite</name>
    <name type="synonym">Acarus scabiei</name>
    <dbReference type="NCBI Taxonomy" id="52283"/>
    <lineage>
        <taxon>Eukaryota</taxon>
        <taxon>Metazoa</taxon>
        <taxon>Ecdysozoa</taxon>
        <taxon>Arthropoda</taxon>
        <taxon>Chelicerata</taxon>
        <taxon>Arachnida</taxon>
        <taxon>Acari</taxon>
        <taxon>Acariformes</taxon>
        <taxon>Sarcoptiformes</taxon>
        <taxon>Astigmata</taxon>
        <taxon>Psoroptidia</taxon>
        <taxon>Sarcoptoidea</taxon>
        <taxon>Sarcoptidae</taxon>
        <taxon>Sarcoptinae</taxon>
        <taxon>Sarcoptes</taxon>
    </lineage>
</organism>
<gene>
    <name evidence="2" type="ORF">SSS_8712</name>
</gene>
<dbReference type="GO" id="GO:0042791">
    <property type="term" value="P:5S class rRNA transcription by RNA polymerase III"/>
    <property type="evidence" value="ECO:0007669"/>
    <property type="project" value="TreeGrafter"/>
</dbReference>
<dbReference type="GO" id="GO:0003677">
    <property type="term" value="F:DNA binding"/>
    <property type="evidence" value="ECO:0007669"/>
    <property type="project" value="InterPro"/>
</dbReference>
<dbReference type="GO" id="GO:0006384">
    <property type="term" value="P:transcription initiation at RNA polymerase III promoter"/>
    <property type="evidence" value="ECO:0007669"/>
    <property type="project" value="InterPro"/>
</dbReference>
<dbReference type="InterPro" id="IPR044210">
    <property type="entry name" value="Tfc3-like"/>
</dbReference>
<dbReference type="PANTHER" id="PTHR15180:SF1">
    <property type="entry name" value="GENERAL TRANSCRIPTION FACTOR 3C POLYPEPTIDE 1"/>
    <property type="match status" value="1"/>
</dbReference>
<protein>
    <submittedName>
        <fullName evidence="2">General transcription factor 3C polypeptide 1</fullName>
    </submittedName>
</protein>
<sequence>MDSSLYLTLLDEIALEGLHGITFESLWIRLKERDKYLSNLKQRTLFHFDDETRLHDLVFRIILRDSYQNGNLKFFELKECRQPIVIYDRNKFFNVETGQICVNDDNVPDNLYPAIVNIENKNVKGSSLDFDDRIDITERILGEKFKNYEDFITKYDPRAIILVASQRIRSIALFGNNNWKYVDRIKSENYVMLEAIASKRWYGEMNLGKEAPKYLDSKLKASFHYHRKYLSEKNLILILYTSVFLEKRKQISSVSISYLPRFRPLMANQNDSKIIELFNYFMKNSSKKFKIDQLEEIFKRLNVKTTLKKLKNFFNRYSDLFKFDPNEKTIEYLKTFERPIVFEDLFYGSVYDQSDNSEMQKVNDSSEEEDQNDEEGGQENRNMEPEIPLEESDDLDMNNFEGETESMEICWEENLKDKIDSILEETNFDFDKFFNEKQLKLFDDNVLKIFKSKTEIPLIDSRCESSSTNVVVKKWNIFDHKLSESLKIMVKHKFIEAINKQSLGFSSMKFQQLTPFLELRFFWILNVVENMTKNQMSKLFDLPQNIIRNLIKFWQNTNEISYKIEYQGKQSIYLYQTTFSELNDKILYNKFNEVLQKRIELTLNYIKRTHYDDHFLNLRHHIASLEGILIDPKSIHKILDRLSSEESITLLHYRFVHSNLTKEVNFIIEKLPENETELIVDHLIRRVLFMSFGRFPIDFKDVKVECLEKNRSTNPSADRIENNIEVCPIYRPTLAKNLYRCCSSKFEKSFNLYRFLHLLVVHRKVNGSAELSSEYASVVSLHPILKGNCFSLIDFISYIPLWMLPNLISIKYEIPGLDGLLKDCEMKKLSFFQLPPSIRSLLLYNRKIINELHSLLITLEKWKLLTINFYDSKYIYRSNFRLNINVEIETSSEERAKYSFESVTDFDDFYEMIYHHLIMNYNCSNCPFNFFPDLHESFDVLTEPKVENTKNNQNLDETEIHRRKRKQNLKSIKNKRIKLEIISKDATNQSSHQDSSFEKHSNLVSNIRPSWTRQEDQFLLRCLLASNLMNSPPIFRFALHIDGINKLLHSRIDHSHNKTSLSCARRVLRLIRNPNIKRILAICELELRSSSTISPMIGKYLQDGENKIRQAFKTKNFSEILDDFVLLLEQITEFKFKNTEYFIESQFLCSSKLEKKIAPTFQNLDELLSSFIIFDPANDSAPSLYLDPKNYYDIHSYVITNVILSSMVSFYFHYRTTAGLTRSLKCWEQNLDELKRYFMKTVFKSLKQFPETLVRLVLKRLVQNRYVTFNRKIHLRSRKILPYSYKLCNGFFNEISLFHFPYELAHNHQNDGNKFELTIADNNTLIGAIEFAENLCAYLLNLNDTYENETSRAIDPKIALPFPPTLINDLDFAIKIPENFVHLSRNMLDENRKNSRGLLINKNSKIFKEKSINVSEQDDDIAVIHTYVTLRQSAYERPVFSQDLVDFIKSQCQIYSPESFDIISDCTLENKLNELSEIFLAKIGSLGSKRSFSDLIAFIRSKEEIGADDQNIMEFLGVHKISQKTLKNFLLICQNYAILFSVGIENRNWVHRNFIRHWMIVSFKNLDLNIDHLKDLERSSFKRIEKICFFPKLWKRPDGSLDRKLLMMFLNQIIGFITLNHCNGCDLETIAKYFRTHLPKVQLIELLDLLVLIDCIRITNLDFIEFDDRNASETLDDFFENSHRSDSILHENPKKSKRFTKLP</sequence>
<keyword evidence="4" id="KW-1185">Reference proteome</keyword>
<evidence type="ECO:0000313" key="3">
    <source>
        <dbReference type="EnsemblMetazoa" id="KAF7495394.1"/>
    </source>
</evidence>
<reference evidence="4" key="1">
    <citation type="journal article" date="2020" name="PLoS Negl. Trop. Dis.">
        <title>High-quality nuclear genome for Sarcoptes scabiei-A critical resource for a neglected parasite.</title>
        <authorList>
            <person name="Korhonen P.K."/>
            <person name="Gasser R.B."/>
            <person name="Ma G."/>
            <person name="Wang T."/>
            <person name="Stroehlein A.J."/>
            <person name="Young N.D."/>
            <person name="Ang C.S."/>
            <person name="Fernando D.D."/>
            <person name="Lu H.C."/>
            <person name="Taylor S."/>
            <person name="Reynolds S.L."/>
            <person name="Mofiz E."/>
            <person name="Najaraj S.H."/>
            <person name="Gowda H."/>
            <person name="Madugundu A."/>
            <person name="Renuse S."/>
            <person name="Holt D."/>
            <person name="Pandey A."/>
            <person name="Papenfuss A.T."/>
            <person name="Fischer K."/>
        </authorList>
    </citation>
    <scope>NUCLEOTIDE SEQUENCE [LARGE SCALE GENOMIC DNA]</scope>
</reference>
<feature type="region of interest" description="Disordered" evidence="1">
    <location>
        <begin position="357"/>
        <end position="396"/>
    </location>
</feature>
<evidence type="ECO:0000256" key="1">
    <source>
        <dbReference type="SAM" id="MobiDB-lite"/>
    </source>
</evidence>